<sequence length="41" mass="4958">MFHFLQETLTLVRTYSPFTFIFPLKEIRKYLKAASKEVLCF</sequence>
<dbReference type="KEGG" id="hcv:FTV88_0540"/>
<name>A0A5Q2MZ60_9FIRM</name>
<accession>A0A5Q2MZ60</accession>
<keyword evidence="2" id="KW-1185">Reference proteome</keyword>
<dbReference type="AlphaFoldDB" id="A0A5Q2MZ60"/>
<proteinExistence type="predicted"/>
<dbReference type="Proteomes" id="UP000366051">
    <property type="component" value="Chromosome"/>
</dbReference>
<gene>
    <name evidence="1" type="ORF">FTV88_0540</name>
</gene>
<protein>
    <submittedName>
        <fullName evidence="1">Uncharacterized protein</fullName>
    </submittedName>
</protein>
<evidence type="ECO:0000313" key="1">
    <source>
        <dbReference type="EMBL" id="QGG46719.1"/>
    </source>
</evidence>
<organism evidence="1 2">
    <name type="scientific">Heliorestis convoluta</name>
    <dbReference type="NCBI Taxonomy" id="356322"/>
    <lineage>
        <taxon>Bacteria</taxon>
        <taxon>Bacillati</taxon>
        <taxon>Bacillota</taxon>
        <taxon>Clostridia</taxon>
        <taxon>Eubacteriales</taxon>
        <taxon>Heliobacteriaceae</taxon>
        <taxon>Heliorestis</taxon>
    </lineage>
</organism>
<dbReference type="EMBL" id="CP045875">
    <property type="protein sequence ID" value="QGG46719.1"/>
    <property type="molecule type" value="Genomic_DNA"/>
</dbReference>
<reference evidence="2" key="1">
    <citation type="submission" date="2019-11" db="EMBL/GenBank/DDBJ databases">
        <title>Genome sequence of Heliorestis convoluta strain HH, an alkaliphilic and minimalistic phototrophic bacterium from a soda lake in Egypt.</title>
        <authorList>
            <person name="Dewey E.D."/>
            <person name="Stokes L.M."/>
            <person name="Burchell B.M."/>
            <person name="Shaffer K.N."/>
            <person name="Huntington A.M."/>
            <person name="Baker J.M."/>
            <person name="Nadendla S."/>
            <person name="Giglio M.G."/>
            <person name="Touchman J.W."/>
            <person name="Blankenship R.E."/>
            <person name="Madigan M.T."/>
            <person name="Sattley W.M."/>
        </authorList>
    </citation>
    <scope>NUCLEOTIDE SEQUENCE [LARGE SCALE GENOMIC DNA]</scope>
    <source>
        <strain evidence="2">HH</strain>
    </source>
</reference>
<evidence type="ECO:0000313" key="2">
    <source>
        <dbReference type="Proteomes" id="UP000366051"/>
    </source>
</evidence>